<dbReference type="Ensembl" id="ENSAPOT00000033742.1">
    <property type="protein sequence ID" value="ENSAPOP00000032114.1"/>
    <property type="gene ID" value="ENSAPOG00000019817.1"/>
</dbReference>
<dbReference type="Proteomes" id="UP000257200">
    <property type="component" value="Unplaced"/>
</dbReference>
<name>A0A3Q1GR83_9TELE</name>
<reference evidence="1" key="1">
    <citation type="submission" date="2025-08" db="UniProtKB">
        <authorList>
            <consortium name="Ensembl"/>
        </authorList>
    </citation>
    <scope>IDENTIFICATION</scope>
</reference>
<dbReference type="GeneTree" id="ENSGT00940000172633"/>
<dbReference type="PANTHER" id="PTHR33198">
    <property type="entry name" value="ANK_REP_REGION DOMAIN-CONTAINING PROTEIN-RELATED"/>
    <property type="match status" value="1"/>
</dbReference>
<reference evidence="1" key="2">
    <citation type="submission" date="2025-09" db="UniProtKB">
        <authorList>
            <consortium name="Ensembl"/>
        </authorList>
    </citation>
    <scope>IDENTIFICATION</scope>
</reference>
<keyword evidence="2" id="KW-1185">Reference proteome</keyword>
<dbReference type="PANTHER" id="PTHR33198:SF20">
    <property type="entry name" value="RETROTRANSPOSON GAG DOMAIN-CONTAINING PROTEIN"/>
    <property type="match status" value="1"/>
</dbReference>
<sequence>RERVGPPFDFSKPQECNLNARSEENHIYCMGDKVDDVLRGLSLTDAQRSSYETVRDGFQSFFVVKKNVIYERAKFNLRKQRENETVDSFVTARYALAEHCNYGLLHAELLRNRLIVGLLDKRLSERMQLDADLTLEKAIRMARQSEEVKKQQQKLSLLDSASAGKFGRNFECKISFLTI</sequence>
<dbReference type="AlphaFoldDB" id="A0A3Q1GR83"/>
<protein>
    <recommendedName>
        <fullName evidence="3">Retrotransposon gag domain-containing protein</fullName>
    </recommendedName>
</protein>
<dbReference type="InParanoid" id="A0A3Q1GR83"/>
<evidence type="ECO:0000313" key="2">
    <source>
        <dbReference type="Proteomes" id="UP000257200"/>
    </source>
</evidence>
<accession>A0A3Q1GR83</accession>
<evidence type="ECO:0008006" key="3">
    <source>
        <dbReference type="Google" id="ProtNLM"/>
    </source>
</evidence>
<organism evidence="1 2">
    <name type="scientific">Acanthochromis polyacanthus</name>
    <name type="common">spiny chromis</name>
    <dbReference type="NCBI Taxonomy" id="80966"/>
    <lineage>
        <taxon>Eukaryota</taxon>
        <taxon>Metazoa</taxon>
        <taxon>Chordata</taxon>
        <taxon>Craniata</taxon>
        <taxon>Vertebrata</taxon>
        <taxon>Euteleostomi</taxon>
        <taxon>Actinopterygii</taxon>
        <taxon>Neopterygii</taxon>
        <taxon>Teleostei</taxon>
        <taxon>Neoteleostei</taxon>
        <taxon>Acanthomorphata</taxon>
        <taxon>Ovalentaria</taxon>
        <taxon>Pomacentridae</taxon>
        <taxon>Acanthochromis</taxon>
    </lineage>
</organism>
<evidence type="ECO:0000313" key="1">
    <source>
        <dbReference type="Ensembl" id="ENSAPOP00000032114.1"/>
    </source>
</evidence>
<proteinExistence type="predicted"/>